<protein>
    <submittedName>
        <fullName evidence="1">Uncharacterized protein</fullName>
    </submittedName>
</protein>
<dbReference type="OrthoDB" id="8376220at2"/>
<evidence type="ECO:0000313" key="1">
    <source>
        <dbReference type="EMBL" id="PWE57680.1"/>
    </source>
</evidence>
<sequence length="76" mass="8548">MHVFAYTLTVKGKQPVKGIGSTNDLEVLISQMNLAGQTPPHWIITNPTIIGLDGSRTYIHDEGGKDEWRLRWVPFT</sequence>
<keyword evidence="2" id="KW-1185">Reference proteome</keyword>
<name>A0A2U2DWJ7_9HYPH</name>
<accession>A0A2U2DWJ7</accession>
<dbReference type="EMBL" id="QFBC01000001">
    <property type="protein sequence ID" value="PWE57680.1"/>
    <property type="molecule type" value="Genomic_DNA"/>
</dbReference>
<evidence type="ECO:0000313" key="2">
    <source>
        <dbReference type="Proteomes" id="UP000245252"/>
    </source>
</evidence>
<gene>
    <name evidence="1" type="ORF">DEM27_00250</name>
</gene>
<dbReference type="RefSeq" id="WP_109456197.1">
    <property type="nucleotide sequence ID" value="NZ_QFBC01000001.1"/>
</dbReference>
<dbReference type="AlphaFoldDB" id="A0A2U2DWJ7"/>
<dbReference type="Proteomes" id="UP000245252">
    <property type="component" value="Unassembled WGS sequence"/>
</dbReference>
<comment type="caution">
    <text evidence="1">The sequence shown here is derived from an EMBL/GenBank/DDBJ whole genome shotgun (WGS) entry which is preliminary data.</text>
</comment>
<reference evidence="1 2" key="1">
    <citation type="submission" date="2018-05" db="EMBL/GenBank/DDBJ databases">
        <title>The draft genome of strain NS-104.</title>
        <authorList>
            <person name="Hang P."/>
            <person name="Jiang J."/>
        </authorList>
    </citation>
    <scope>NUCLEOTIDE SEQUENCE [LARGE SCALE GENOMIC DNA]</scope>
    <source>
        <strain evidence="1 2">NS-104</strain>
    </source>
</reference>
<proteinExistence type="predicted"/>
<organism evidence="1 2">
    <name type="scientific">Metarhizobium album</name>
    <dbReference type="NCBI Taxonomy" id="2182425"/>
    <lineage>
        <taxon>Bacteria</taxon>
        <taxon>Pseudomonadati</taxon>
        <taxon>Pseudomonadota</taxon>
        <taxon>Alphaproteobacteria</taxon>
        <taxon>Hyphomicrobiales</taxon>
        <taxon>Rhizobiaceae</taxon>
        <taxon>Metarhizobium</taxon>
    </lineage>
</organism>